<dbReference type="PANTHER" id="PTHR30093">
    <property type="entry name" value="GENERAL SECRETION PATHWAY PROTEIN G"/>
    <property type="match status" value="1"/>
</dbReference>
<keyword evidence="8" id="KW-0998">Cell outer membrane</keyword>
<keyword evidence="5" id="KW-0574">Periplasm</keyword>
<dbReference type="AlphaFoldDB" id="A0A1H6YTN6"/>
<name>A0A1H6YTN6_9DEIO</name>
<keyword evidence="3" id="KW-0488">Methylation</keyword>
<evidence type="ECO:0000256" key="1">
    <source>
        <dbReference type="ARBA" id="ARBA00004203"/>
    </source>
</evidence>
<dbReference type="PRINTS" id="PR00813">
    <property type="entry name" value="BCTERIALGSPG"/>
</dbReference>
<dbReference type="Proteomes" id="UP000199223">
    <property type="component" value="Unassembled WGS sequence"/>
</dbReference>
<gene>
    <name evidence="10" type="ORF">SAMN04488058_10868</name>
</gene>
<proteinExistence type="predicted"/>
<dbReference type="SUPFAM" id="SSF54523">
    <property type="entry name" value="Pili subunits"/>
    <property type="match status" value="1"/>
</dbReference>
<evidence type="ECO:0000256" key="6">
    <source>
        <dbReference type="ARBA" id="ARBA00022989"/>
    </source>
</evidence>
<evidence type="ECO:0000256" key="5">
    <source>
        <dbReference type="ARBA" id="ARBA00022764"/>
    </source>
</evidence>
<dbReference type="RefSeq" id="WP_092264528.1">
    <property type="nucleotide sequence ID" value="NZ_FNZA01000008.1"/>
</dbReference>
<evidence type="ECO:0000256" key="3">
    <source>
        <dbReference type="ARBA" id="ARBA00022481"/>
    </source>
</evidence>
<protein>
    <submittedName>
        <fullName evidence="10">Prepilin-type N-terminal cleavage/methylation domain-containing protein</fullName>
    </submittedName>
</protein>
<dbReference type="GO" id="GO:0042597">
    <property type="term" value="C:periplasmic space"/>
    <property type="evidence" value="ECO:0007669"/>
    <property type="project" value="UniProtKB-SubCell"/>
</dbReference>
<dbReference type="STRING" id="856736.SAMN04488058_10868"/>
<evidence type="ECO:0000256" key="4">
    <source>
        <dbReference type="ARBA" id="ARBA00022692"/>
    </source>
</evidence>
<evidence type="ECO:0000313" key="10">
    <source>
        <dbReference type="EMBL" id="SEJ44643.1"/>
    </source>
</evidence>
<dbReference type="InterPro" id="IPR000983">
    <property type="entry name" value="Bac_GSPG_pilin"/>
</dbReference>
<comment type="subcellular location">
    <subcellularLocation>
        <location evidence="1">Cell outer membrane</location>
        <topology evidence="1">Single-pass membrane protein</topology>
    </subcellularLocation>
    <subcellularLocation>
        <location evidence="2">Periplasm</location>
    </subcellularLocation>
</comment>
<keyword evidence="4 9" id="KW-0812">Transmembrane</keyword>
<feature type="transmembrane region" description="Helical" evidence="9">
    <location>
        <begin position="12"/>
        <end position="35"/>
    </location>
</feature>
<evidence type="ECO:0000256" key="2">
    <source>
        <dbReference type="ARBA" id="ARBA00004418"/>
    </source>
</evidence>
<dbReference type="InterPro" id="IPR045584">
    <property type="entry name" value="Pilin-like"/>
</dbReference>
<evidence type="ECO:0000256" key="7">
    <source>
        <dbReference type="ARBA" id="ARBA00023136"/>
    </source>
</evidence>
<dbReference type="InterPro" id="IPR012902">
    <property type="entry name" value="N_methyl_site"/>
</dbReference>
<sequence>MTPRLSRQGGFTLLELLITILVIGLLAAILVPNLLGAQKRANDTQATVCASALGRAAAIYRVDHPDSAATPAAAQLYGEAEVDEFYGTQACTALPEGSVITGDATSDGNYRFTVKHALGINTFIMTPVGGQTVR</sequence>
<reference evidence="11" key="1">
    <citation type="submission" date="2016-10" db="EMBL/GenBank/DDBJ databases">
        <authorList>
            <person name="Varghese N."/>
            <person name="Submissions S."/>
        </authorList>
    </citation>
    <scope>NUCLEOTIDE SEQUENCE [LARGE SCALE GENOMIC DNA]</scope>
    <source>
        <strain evidence="11">CGMCC 1.10218</strain>
    </source>
</reference>
<dbReference type="EMBL" id="FNZA01000008">
    <property type="protein sequence ID" value="SEJ44643.1"/>
    <property type="molecule type" value="Genomic_DNA"/>
</dbReference>
<evidence type="ECO:0000256" key="8">
    <source>
        <dbReference type="ARBA" id="ARBA00023237"/>
    </source>
</evidence>
<dbReference type="OrthoDB" id="73176at2"/>
<keyword evidence="7 9" id="KW-0472">Membrane</keyword>
<dbReference type="Pfam" id="PF07963">
    <property type="entry name" value="N_methyl"/>
    <property type="match status" value="1"/>
</dbReference>
<evidence type="ECO:0000256" key="9">
    <source>
        <dbReference type="SAM" id="Phobius"/>
    </source>
</evidence>
<dbReference type="GO" id="GO:0015627">
    <property type="term" value="C:type II protein secretion system complex"/>
    <property type="evidence" value="ECO:0007669"/>
    <property type="project" value="InterPro"/>
</dbReference>
<keyword evidence="6 9" id="KW-1133">Transmembrane helix</keyword>
<dbReference type="PANTHER" id="PTHR30093:SF44">
    <property type="entry name" value="TYPE II SECRETION SYSTEM CORE PROTEIN G"/>
    <property type="match status" value="1"/>
</dbReference>
<dbReference type="Gene3D" id="3.30.700.10">
    <property type="entry name" value="Glycoprotein, Type 4 Pilin"/>
    <property type="match status" value="1"/>
</dbReference>
<accession>A0A1H6YTN6</accession>
<evidence type="ECO:0000313" key="11">
    <source>
        <dbReference type="Proteomes" id="UP000199223"/>
    </source>
</evidence>
<dbReference type="GO" id="GO:0015628">
    <property type="term" value="P:protein secretion by the type II secretion system"/>
    <property type="evidence" value="ECO:0007669"/>
    <property type="project" value="InterPro"/>
</dbReference>
<dbReference type="NCBIfam" id="TIGR02532">
    <property type="entry name" value="IV_pilin_GFxxxE"/>
    <property type="match status" value="1"/>
</dbReference>
<keyword evidence="11" id="KW-1185">Reference proteome</keyword>
<dbReference type="GO" id="GO:0009279">
    <property type="term" value="C:cell outer membrane"/>
    <property type="evidence" value="ECO:0007669"/>
    <property type="project" value="UniProtKB-SubCell"/>
</dbReference>
<organism evidence="10 11">
    <name type="scientific">Deinococcus reticulitermitis</name>
    <dbReference type="NCBI Taxonomy" id="856736"/>
    <lineage>
        <taxon>Bacteria</taxon>
        <taxon>Thermotogati</taxon>
        <taxon>Deinococcota</taxon>
        <taxon>Deinococci</taxon>
        <taxon>Deinococcales</taxon>
        <taxon>Deinococcaceae</taxon>
        <taxon>Deinococcus</taxon>
    </lineage>
</organism>
<dbReference type="PROSITE" id="PS00409">
    <property type="entry name" value="PROKAR_NTER_METHYL"/>
    <property type="match status" value="1"/>
</dbReference>